<sequence length="1061" mass="108587">MSRPSLHTKWLSGILAAVVLLLAFHAPVSKAAELQQAQVNEADSTVSNPAPGTISMQRYSDVPDHAWYAEAVNDWIARGILAPNEGDTFQPRFVTTRGDFAYLLAYSLGLAPSATSGVFTDVSGNELAGYFAALKEAGLANGYQDGTFRPNQPVTRAEAASWIAAALKLTLKPQTGSPFRDVPTTSWYSGAVGELTSMGILSGKTKDRFAPGDVIARAETFNLLYRSFYKSYLIQDIKEDGTIIIDGHAYRAGDSVKGIFQRSNLTALRNAAIQFTRHGDTIVSVENLHIGYKDALAGQHESLVFNAQGNTINGVLIVNADQLSLANVEVKGDLLLTSAIKTNFFGYDVLVLGQAVYLEDTGTPKSQIANLEFQQSDLGKLVLANSANVKQVNLVPDTLSKSSRNPKNEVHISANLGALFCMNDCSVVKTPGLQSTPKGPSSNKALIAKAAADAAAKAAADAAAKAAADAAAKAAANAAAKAAADAAAKAAADAAAAKAAADAAAKAAADAAAKAAADPAAKAAADAAAKAAADAAAKAAADAAAKAAADAAAKAAADAAAKAAADAAAKAAADAAAKAAADGAAKAAAEAAIKAPGTANSPSLLPGLYVQVIDGLINLSNPGGSQNFSAGQFGFTPSFTLPPITVPKSPGFPFALPAPFNTPTPPGSKPKANKDIDVTKLNCGNVRCNVETFTESQVDTSSTGSIGTAIVHSGANLQYLGIGPIDKLIIGDSDSTTDATFTGSANINHVTVKGKDGAKTVLNLQGTIGTLESTGSPLVKLADSLKISNLIVPTGVNPNSLFVNGNDLFRVAAINGQLTAPVTAPPVIVTPPSDTTPPNGMSAQTTVVQKIDSTTEGTVTINDEDAAAQGVHHYRVFAAIGRNATTSDPYQQVSVTGAVYLDLDALTSGTIAPSDGQDVYFTVVAYDTAGNASVPTDYDMASVTWNMFGHPNGVNTLTVEQSGSTQASLTFTDLDRVAQGVAYYKVYVAIGSGIASNFQEVSRASEGNVITIELHSLGLPDIANGDVVHFTVVAVKSGGVDSIPTHTDKATVIWQTLASEG</sequence>
<dbReference type="Proteomes" id="UP001596105">
    <property type="component" value="Unassembled WGS sequence"/>
</dbReference>
<feature type="chain" id="PRO_5045142174" evidence="1">
    <location>
        <begin position="32"/>
        <end position="1061"/>
    </location>
</feature>
<accession>A0ABW0LZW3</accession>
<reference evidence="4" key="1">
    <citation type="journal article" date="2019" name="Int. J. Syst. Evol. Microbiol.">
        <title>The Global Catalogue of Microorganisms (GCM) 10K type strain sequencing project: providing services to taxonomists for standard genome sequencing and annotation.</title>
        <authorList>
            <consortium name="The Broad Institute Genomics Platform"/>
            <consortium name="The Broad Institute Genome Sequencing Center for Infectious Disease"/>
            <person name="Wu L."/>
            <person name="Ma J."/>
        </authorList>
    </citation>
    <scope>NUCLEOTIDE SEQUENCE [LARGE SCALE GENOMIC DNA]</scope>
    <source>
        <strain evidence="4">CCUG 57113</strain>
    </source>
</reference>
<dbReference type="InterPro" id="IPR001119">
    <property type="entry name" value="SLH_dom"/>
</dbReference>
<keyword evidence="1" id="KW-0732">Signal</keyword>
<feature type="signal peptide" evidence="1">
    <location>
        <begin position="1"/>
        <end position="31"/>
    </location>
</feature>
<name>A0ABW0LZW3_9BACL</name>
<feature type="domain" description="SLH" evidence="2">
    <location>
        <begin position="114"/>
        <end position="177"/>
    </location>
</feature>
<organism evidence="3 4">
    <name type="scientific">Cohnella suwonensis</name>
    <dbReference type="NCBI Taxonomy" id="696072"/>
    <lineage>
        <taxon>Bacteria</taxon>
        <taxon>Bacillati</taxon>
        <taxon>Bacillota</taxon>
        <taxon>Bacilli</taxon>
        <taxon>Bacillales</taxon>
        <taxon>Paenibacillaceae</taxon>
        <taxon>Cohnella</taxon>
    </lineage>
</organism>
<dbReference type="RefSeq" id="WP_209749737.1">
    <property type="nucleotide sequence ID" value="NZ_JBHSMH010000066.1"/>
</dbReference>
<protein>
    <submittedName>
        <fullName evidence="3">S-layer homology domain-containing protein</fullName>
    </submittedName>
</protein>
<dbReference type="PANTHER" id="PTHR47372:SF11">
    <property type="entry name" value="RE19971P"/>
    <property type="match status" value="1"/>
</dbReference>
<gene>
    <name evidence="3" type="ORF">ACFPPD_17480</name>
</gene>
<evidence type="ECO:0000313" key="3">
    <source>
        <dbReference type="EMBL" id="MFC5470487.1"/>
    </source>
</evidence>
<dbReference type="PANTHER" id="PTHR47372">
    <property type="entry name" value="DAUER UP-REGULATED-RELATED"/>
    <property type="match status" value="1"/>
</dbReference>
<feature type="domain" description="SLH" evidence="2">
    <location>
        <begin position="178"/>
        <end position="238"/>
    </location>
</feature>
<dbReference type="EMBL" id="JBHSMH010000066">
    <property type="protein sequence ID" value="MFC5470487.1"/>
    <property type="molecule type" value="Genomic_DNA"/>
</dbReference>
<evidence type="ECO:0000313" key="4">
    <source>
        <dbReference type="Proteomes" id="UP001596105"/>
    </source>
</evidence>
<comment type="caution">
    <text evidence="3">The sequence shown here is derived from an EMBL/GenBank/DDBJ whole genome shotgun (WGS) entry which is preliminary data.</text>
</comment>
<evidence type="ECO:0000259" key="2">
    <source>
        <dbReference type="PROSITE" id="PS51272"/>
    </source>
</evidence>
<keyword evidence="4" id="KW-1185">Reference proteome</keyword>
<dbReference type="PROSITE" id="PS51272">
    <property type="entry name" value="SLH"/>
    <property type="match status" value="3"/>
</dbReference>
<proteinExistence type="predicted"/>
<evidence type="ECO:0000256" key="1">
    <source>
        <dbReference type="SAM" id="SignalP"/>
    </source>
</evidence>
<dbReference type="Pfam" id="PF00395">
    <property type="entry name" value="SLH"/>
    <property type="match status" value="3"/>
</dbReference>
<feature type="domain" description="SLH" evidence="2">
    <location>
        <begin position="55"/>
        <end position="113"/>
    </location>
</feature>